<keyword evidence="9 10" id="KW-0961">Cell wall biogenesis/degradation</keyword>
<dbReference type="EMBL" id="MGEJ01000017">
    <property type="protein sequence ID" value="OGL80030.1"/>
    <property type="molecule type" value="Genomic_DNA"/>
</dbReference>
<evidence type="ECO:0000256" key="9">
    <source>
        <dbReference type="ARBA" id="ARBA00023316"/>
    </source>
</evidence>
<evidence type="ECO:0000256" key="3">
    <source>
        <dbReference type="ARBA" id="ARBA00022676"/>
    </source>
</evidence>
<dbReference type="Pfam" id="PF04101">
    <property type="entry name" value="Glyco_tran_28_C"/>
    <property type="match status" value="1"/>
</dbReference>
<organism evidence="14 15">
    <name type="scientific">Candidatus Uhrbacteria bacterium RIFCSPLOWO2_01_FULL_47_24</name>
    <dbReference type="NCBI Taxonomy" id="1802401"/>
    <lineage>
        <taxon>Bacteria</taxon>
        <taxon>Candidatus Uhriibacteriota</taxon>
    </lineage>
</organism>
<dbReference type="GO" id="GO:0009252">
    <property type="term" value="P:peptidoglycan biosynthetic process"/>
    <property type="evidence" value="ECO:0007669"/>
    <property type="project" value="UniProtKB-UniRule"/>
</dbReference>
<evidence type="ECO:0000256" key="4">
    <source>
        <dbReference type="ARBA" id="ARBA00022679"/>
    </source>
</evidence>
<evidence type="ECO:0000256" key="8">
    <source>
        <dbReference type="ARBA" id="ARBA00023306"/>
    </source>
</evidence>
<keyword evidence="8 10" id="KW-0131">Cell cycle</keyword>
<comment type="catalytic activity">
    <reaction evidence="10">
        <text>di-trans,octa-cis-undecaprenyl diphospho-N-acetyl-alpha-D-muramoyl-L-alanyl-D-glutamyl-meso-2,6-diaminopimeloyl-D-alanyl-D-alanine + UDP-N-acetyl-alpha-D-glucosamine = di-trans,octa-cis-undecaprenyl diphospho-[N-acetyl-alpha-D-glucosaminyl-(1-&gt;4)]-N-acetyl-alpha-D-muramoyl-L-alanyl-D-glutamyl-meso-2,6-diaminopimeloyl-D-alanyl-D-alanine + UDP + H(+)</text>
        <dbReference type="Rhea" id="RHEA:31227"/>
        <dbReference type="ChEBI" id="CHEBI:15378"/>
        <dbReference type="ChEBI" id="CHEBI:57705"/>
        <dbReference type="ChEBI" id="CHEBI:58223"/>
        <dbReference type="ChEBI" id="CHEBI:61387"/>
        <dbReference type="ChEBI" id="CHEBI:61388"/>
        <dbReference type="EC" id="2.4.1.227"/>
    </reaction>
</comment>
<keyword evidence="6 10" id="KW-0573">Peptidoglycan synthesis</keyword>
<evidence type="ECO:0000256" key="2">
    <source>
        <dbReference type="ARBA" id="ARBA00022618"/>
    </source>
</evidence>
<dbReference type="EC" id="2.4.1.227" evidence="10"/>
<evidence type="ECO:0000256" key="1">
    <source>
        <dbReference type="ARBA" id="ARBA00022475"/>
    </source>
</evidence>
<comment type="similarity">
    <text evidence="10">Belongs to the glycosyltransferase 28 family. MurG subfamily.</text>
</comment>
<dbReference type="GO" id="GO:0051301">
    <property type="term" value="P:cell division"/>
    <property type="evidence" value="ECO:0007669"/>
    <property type="project" value="UniProtKB-KW"/>
</dbReference>
<feature type="domain" description="Glycosyltransferase family 28 N-terminal" evidence="12">
    <location>
        <begin position="59"/>
        <end position="166"/>
    </location>
</feature>
<dbReference type="GO" id="GO:0005886">
    <property type="term" value="C:plasma membrane"/>
    <property type="evidence" value="ECO:0007669"/>
    <property type="project" value="UniProtKB-SubCell"/>
</dbReference>
<dbReference type="InterPro" id="IPR004276">
    <property type="entry name" value="GlycoTrans_28_N"/>
</dbReference>
<evidence type="ECO:0000313" key="15">
    <source>
        <dbReference type="Proteomes" id="UP000176897"/>
    </source>
</evidence>
<dbReference type="InterPro" id="IPR006009">
    <property type="entry name" value="GlcNAc_MurG"/>
</dbReference>
<comment type="function">
    <text evidence="10">Cell wall formation. Catalyzes the transfer of a GlcNAc subunit on undecaprenyl-pyrophosphoryl-MurNAc-pentapeptide (lipid intermediate I) to form undecaprenyl-pyrophosphoryl-MurNAc-(pentapeptide)GlcNAc (lipid intermediate II).</text>
</comment>
<dbReference type="Gene3D" id="3.40.50.2000">
    <property type="entry name" value="Glycogen Phosphorylase B"/>
    <property type="match status" value="2"/>
</dbReference>
<evidence type="ECO:0000259" key="13">
    <source>
        <dbReference type="Pfam" id="PF04101"/>
    </source>
</evidence>
<dbReference type="STRING" id="1802401.A3B21_02585"/>
<evidence type="ECO:0000256" key="10">
    <source>
        <dbReference type="HAMAP-Rule" id="MF_00033"/>
    </source>
</evidence>
<evidence type="ECO:0000256" key="7">
    <source>
        <dbReference type="ARBA" id="ARBA00023136"/>
    </source>
</evidence>
<name>A0A1F7UP17_9BACT</name>
<keyword evidence="7 10" id="KW-0472">Membrane</keyword>
<dbReference type="UniPathway" id="UPA00219"/>
<dbReference type="InterPro" id="IPR007235">
    <property type="entry name" value="Glyco_trans_28_C"/>
</dbReference>
<dbReference type="AlphaFoldDB" id="A0A1F7UP17"/>
<dbReference type="Pfam" id="PF03033">
    <property type="entry name" value="Glyco_transf_28"/>
    <property type="match status" value="1"/>
</dbReference>
<comment type="caution">
    <text evidence="14">The sequence shown here is derived from an EMBL/GenBank/DDBJ whole genome shotgun (WGS) entry which is preliminary data.</text>
</comment>
<reference evidence="14 15" key="1">
    <citation type="journal article" date="2016" name="Nat. Commun.">
        <title>Thousands of microbial genomes shed light on interconnected biogeochemical processes in an aquifer system.</title>
        <authorList>
            <person name="Anantharaman K."/>
            <person name="Brown C.T."/>
            <person name="Hug L.A."/>
            <person name="Sharon I."/>
            <person name="Castelle C.J."/>
            <person name="Probst A.J."/>
            <person name="Thomas B.C."/>
            <person name="Singh A."/>
            <person name="Wilkins M.J."/>
            <person name="Karaoz U."/>
            <person name="Brodie E.L."/>
            <person name="Williams K.H."/>
            <person name="Hubbard S.S."/>
            <person name="Banfield J.F."/>
        </authorList>
    </citation>
    <scope>NUCLEOTIDE SEQUENCE [LARGE SCALE GENOMIC DNA]</scope>
</reference>
<dbReference type="GO" id="GO:0005975">
    <property type="term" value="P:carbohydrate metabolic process"/>
    <property type="evidence" value="ECO:0007669"/>
    <property type="project" value="InterPro"/>
</dbReference>
<feature type="region of interest" description="Disordered" evidence="11">
    <location>
        <begin position="249"/>
        <end position="270"/>
    </location>
</feature>
<dbReference type="HAMAP" id="MF_00033">
    <property type="entry name" value="MurG"/>
    <property type="match status" value="1"/>
</dbReference>
<gene>
    <name evidence="10" type="primary">murG</name>
    <name evidence="14" type="ORF">A3B21_02585</name>
</gene>
<feature type="domain" description="Glycosyl transferase family 28 C-terminal" evidence="13">
    <location>
        <begin position="213"/>
        <end position="381"/>
    </location>
</feature>
<dbReference type="PANTHER" id="PTHR21015:SF27">
    <property type="entry name" value="UDP-N-ACETYLGLUCOSAMINE--N-ACETYLMURAMYL-(PENTAPEPTIDE) PYROPHOSPHORYL-UNDECAPRENOL N-ACETYLGLUCOSAMINE TRANSFERASE"/>
    <property type="match status" value="1"/>
</dbReference>
<dbReference type="GO" id="GO:0071555">
    <property type="term" value="P:cell wall organization"/>
    <property type="evidence" value="ECO:0007669"/>
    <property type="project" value="UniProtKB-KW"/>
</dbReference>
<dbReference type="GO" id="GO:0008360">
    <property type="term" value="P:regulation of cell shape"/>
    <property type="evidence" value="ECO:0007669"/>
    <property type="project" value="UniProtKB-KW"/>
</dbReference>
<dbReference type="GO" id="GO:0051991">
    <property type="term" value="F:UDP-N-acetyl-D-glucosamine:N-acetylmuramoyl-L-alanyl-D-glutamyl-meso-2,6-diaminopimelyl-D-alanyl-D-alanine-diphosphoundecaprenol 4-beta-N-acetylglucosaminlytransferase activity"/>
    <property type="evidence" value="ECO:0007669"/>
    <property type="project" value="RHEA"/>
</dbReference>
<keyword evidence="3 10" id="KW-0328">Glycosyltransferase</keyword>
<dbReference type="GO" id="GO:0050511">
    <property type="term" value="F:undecaprenyldiphospho-muramoylpentapeptide beta-N-acetylglucosaminyltransferase activity"/>
    <property type="evidence" value="ECO:0007669"/>
    <property type="project" value="UniProtKB-UniRule"/>
</dbReference>
<dbReference type="SUPFAM" id="SSF53756">
    <property type="entry name" value="UDP-Glycosyltransferase/glycogen phosphorylase"/>
    <property type="match status" value="1"/>
</dbReference>
<keyword evidence="5 10" id="KW-0133">Cell shape</keyword>
<dbReference type="Proteomes" id="UP000176897">
    <property type="component" value="Unassembled WGS sequence"/>
</dbReference>
<proteinExistence type="inferred from homology"/>
<evidence type="ECO:0000256" key="5">
    <source>
        <dbReference type="ARBA" id="ARBA00022960"/>
    </source>
</evidence>
<dbReference type="PANTHER" id="PTHR21015">
    <property type="entry name" value="UDP-N-ACETYLGLUCOSAMINE--N-ACETYLMURAMYL-(PENTAPEPTIDE) PYROPHOSPHORYL-UNDECAPRENOL N-ACETYLGLUCOSAMINE TRANSFERASE 1"/>
    <property type="match status" value="1"/>
</dbReference>
<accession>A0A1F7UP17</accession>
<protein>
    <recommendedName>
        <fullName evidence="10">UDP-N-acetylglucosamine--N-acetylmuramyl-(pentapeptide) pyrophosphoryl-undecaprenol N-acetylglucosamine transferase</fullName>
        <ecNumber evidence="10">2.4.1.227</ecNumber>
    </recommendedName>
    <alternativeName>
        <fullName evidence="10">Undecaprenyl-PP-MurNAc-pentapeptide-UDPGlcNAc GlcNAc transferase</fullName>
    </alternativeName>
</protein>
<keyword evidence="2 10" id="KW-0132">Cell division</keyword>
<evidence type="ECO:0000256" key="11">
    <source>
        <dbReference type="SAM" id="MobiDB-lite"/>
    </source>
</evidence>
<comment type="subcellular location">
    <subcellularLocation>
        <location evidence="10">Cell membrane</location>
        <topology evidence="10">Peripheral membrane protein</topology>
        <orientation evidence="10">Cytoplasmic side</orientation>
    </subcellularLocation>
</comment>
<evidence type="ECO:0000256" key="6">
    <source>
        <dbReference type="ARBA" id="ARBA00022984"/>
    </source>
</evidence>
<comment type="caution">
    <text evidence="10">Lacks conserved residue(s) required for the propagation of feature annotation.</text>
</comment>
<dbReference type="CDD" id="cd03785">
    <property type="entry name" value="GT28_MurG"/>
    <property type="match status" value="1"/>
</dbReference>
<keyword evidence="1 10" id="KW-1003">Cell membrane</keyword>
<evidence type="ECO:0000313" key="14">
    <source>
        <dbReference type="EMBL" id="OGL80030.1"/>
    </source>
</evidence>
<keyword evidence="4 10" id="KW-0808">Transferase</keyword>
<feature type="binding site" evidence="10">
    <location>
        <position position="190"/>
    </location>
    <ligand>
        <name>UDP-N-acetyl-alpha-D-glucosamine</name>
        <dbReference type="ChEBI" id="CHEBI:57705"/>
    </ligand>
</feature>
<feature type="binding site" evidence="10">
    <location>
        <position position="324"/>
    </location>
    <ligand>
        <name>UDP-N-acetyl-alpha-D-glucosamine</name>
        <dbReference type="ChEBI" id="CHEBI:57705"/>
    </ligand>
</feature>
<sequence length="393" mass="43424">MQSDMRILFTGGGTLGPVTPLLAVAEELKRISELEISELAKNKKTNSLIRQSTNPLHLVWIGTRRGPERKLVEEAGIKFSWLYAPKWRRYFDVRNVFVPLALHIATKIAWFKLLRLRPDVIVTAGGFVGVPVVWAAWWLRRPVLLHNQDVRWSLANKLVAPFVRRITYALPGTVPKRWQKKAVWTGNPVREFVLKGSRERGLRLCGFTEKLPTIMVLGGGTGAKRLNEIVVAALLELTKKFQVIHVTGRGKAPSPDLASAQSPSPLGRGEGEGRYCSFEFVTSEMGDLLAAADLVITRAGMGVLSELAALGKPMIIVPIPGSHQEENAEYFAKHGAAVVMNQSTLTSTNFVATISRLFEERGMLDILNKHAKGLFKPNATKRVAEAVQGLAKK</sequence>
<evidence type="ECO:0000259" key="12">
    <source>
        <dbReference type="Pfam" id="PF03033"/>
    </source>
</evidence>
<comment type="pathway">
    <text evidence="10">Cell wall biogenesis; peptidoglycan biosynthesis.</text>
</comment>